<dbReference type="AlphaFoldDB" id="A0A8G1EHP5"/>
<dbReference type="InterPro" id="IPR009563">
    <property type="entry name" value="SSSCA1"/>
</dbReference>
<evidence type="ECO:0000313" key="3">
    <source>
        <dbReference type="Proteomes" id="UP000826709"/>
    </source>
</evidence>
<dbReference type="Proteomes" id="UP000826709">
    <property type="component" value="Chromosome"/>
</dbReference>
<dbReference type="RefSeq" id="WP_220682931.1">
    <property type="nucleotide sequence ID" value="NZ_CP037968.1"/>
</dbReference>
<dbReference type="KEGG" id="mfk:E2N92_03680"/>
<feature type="region of interest" description="Disordered" evidence="1">
    <location>
        <begin position="53"/>
        <end position="77"/>
    </location>
</feature>
<reference evidence="2" key="2">
    <citation type="submission" date="2019-03" db="EMBL/GenBank/DDBJ databases">
        <authorList>
            <person name="Chen S.-C."/>
            <person name="Wu S.-Y."/>
            <person name="Lai M.-C."/>
        </authorList>
    </citation>
    <scope>NUCLEOTIDE SEQUENCE</scope>
    <source>
        <strain evidence="2">ML15</strain>
    </source>
</reference>
<dbReference type="OrthoDB" id="26305at2157"/>
<keyword evidence="3" id="KW-1185">Reference proteome</keyword>
<dbReference type="EMBL" id="CP037968">
    <property type="protein sequence ID" value="QYZ80386.1"/>
    <property type="molecule type" value="Genomic_DNA"/>
</dbReference>
<evidence type="ECO:0000313" key="2">
    <source>
        <dbReference type="EMBL" id="QYZ80386.1"/>
    </source>
</evidence>
<accession>A0A8G1EHP5</accession>
<reference evidence="2" key="1">
    <citation type="journal article" date="2005" name="Int. J. Syst. Evol. Microbiol.">
        <title>Methanofollis formosanus sp. nov., isolated from a fish pond.</title>
        <authorList>
            <person name="Wu S.Y."/>
            <person name="Chen S.C."/>
            <person name="Lai M.C."/>
        </authorList>
    </citation>
    <scope>NUCLEOTIDE SEQUENCE</scope>
    <source>
        <strain evidence="2">ML15</strain>
    </source>
</reference>
<evidence type="ECO:0008006" key="4">
    <source>
        <dbReference type="Google" id="ProtNLM"/>
    </source>
</evidence>
<protein>
    <recommendedName>
        <fullName evidence="4">Sjogrens syndrome scleroderma autoantigen 1</fullName>
    </recommendedName>
</protein>
<gene>
    <name evidence="2" type="ORF">E2N92_03680</name>
</gene>
<dbReference type="PANTHER" id="PTHR16537:SF1">
    <property type="entry name" value="PROTEIN ZNRD2"/>
    <property type="match status" value="1"/>
</dbReference>
<sequence length="121" mass="12871">MTERKPEDIMAEYLLKGGKMLAKECKTCGSPMFEYKGETLCVVCAERAVQEERTPTAPVPAVPAAPPTAPPARAGTAEAGIEAAVAALCERVEGETDERRCLTLMQAVLAGAEALKLLRHS</sequence>
<name>A0A8G1EHP5_9EURY</name>
<dbReference type="Pfam" id="PF06677">
    <property type="entry name" value="Auto_anti-p27"/>
    <property type="match status" value="1"/>
</dbReference>
<evidence type="ECO:0000256" key="1">
    <source>
        <dbReference type="SAM" id="MobiDB-lite"/>
    </source>
</evidence>
<organism evidence="2 3">
    <name type="scientific">Methanofollis formosanus</name>
    <dbReference type="NCBI Taxonomy" id="299308"/>
    <lineage>
        <taxon>Archaea</taxon>
        <taxon>Methanobacteriati</taxon>
        <taxon>Methanobacteriota</taxon>
        <taxon>Stenosarchaea group</taxon>
        <taxon>Methanomicrobia</taxon>
        <taxon>Methanomicrobiales</taxon>
        <taxon>Methanomicrobiaceae</taxon>
        <taxon>Methanofollis</taxon>
    </lineage>
</organism>
<dbReference type="InterPro" id="IPR051888">
    <property type="entry name" value="UPF0148_domain"/>
</dbReference>
<proteinExistence type="predicted"/>
<feature type="compositionally biased region" description="Pro residues" evidence="1">
    <location>
        <begin position="57"/>
        <end position="70"/>
    </location>
</feature>
<dbReference type="PANTHER" id="PTHR16537">
    <property type="entry name" value="SJOEGREN SYNDROME/SCLERODERMA AUTOANTIGEN 1"/>
    <property type="match status" value="1"/>
</dbReference>